<dbReference type="Proteomes" id="UP000201640">
    <property type="component" value="Segment"/>
</dbReference>
<sequence length="119" mass="13992">MSKIDISDLDQCEVVRKLWHRQRINSHFPIDYSTRKPYSEPTCEEVFKELTHNNKIDYINGRCIKIDFTNLEEVDTSPYNSKDGCNTGENAFEEVIKSIRYRNLARVIALSYLQTIENN</sequence>
<evidence type="ECO:0000313" key="1">
    <source>
        <dbReference type="EMBL" id="AGC02410.1"/>
    </source>
</evidence>
<keyword evidence="2" id="KW-1185">Reference proteome</keyword>
<dbReference type="GeneID" id="14446149"/>
<proteinExistence type="predicted"/>
<dbReference type="EMBL" id="JX962719">
    <property type="protein sequence ID" value="AGC02410.1"/>
    <property type="molecule type" value="Genomic_DNA"/>
</dbReference>
<accession>L7RGY4</accession>
<evidence type="ECO:0000313" key="2">
    <source>
        <dbReference type="Proteomes" id="UP000201640"/>
    </source>
</evidence>
<gene>
    <name evidence="1" type="ORF">Moumou_00895</name>
</gene>
<organism evidence="1 2">
    <name type="scientific">Acanthamoeba polyphaga moumouvirus</name>
    <dbReference type="NCBI Taxonomy" id="1269028"/>
    <lineage>
        <taxon>Viruses</taxon>
        <taxon>Varidnaviria</taxon>
        <taxon>Bamfordvirae</taxon>
        <taxon>Nucleocytoviricota</taxon>
        <taxon>Megaviricetes</taxon>
        <taxon>Imitervirales</taxon>
        <taxon>Mimiviridae</taxon>
        <taxon>Megamimivirinae</taxon>
        <taxon>Moumouvirus</taxon>
    </lineage>
</organism>
<protein>
    <submittedName>
        <fullName evidence="1">Uncharacterized protein</fullName>
    </submittedName>
</protein>
<dbReference type="RefSeq" id="YP_007354846.1">
    <property type="nucleotide sequence ID" value="NC_020104.1"/>
</dbReference>
<reference evidence="1 2" key="1">
    <citation type="journal article" date="2012" name="Genome Biol. Evol.">
        <title>Related Giant Viruses in Distant Locations and Different Habitats: Acanthamoeba polyphaga moumouvirus Represents a Third Lineage of the Mimiviridae That Is Close to the Megavirus Lineage.</title>
        <authorList>
            <person name="Yoosuf N."/>
            <person name="Yutin N."/>
            <person name="Colson P."/>
            <person name="Shabalina S.A."/>
            <person name="Pagnier I."/>
            <person name="Robert C."/>
            <person name="Azza S."/>
            <person name="Klose T."/>
            <person name="Wong J."/>
            <person name="Rossmann M.G."/>
            <person name="La Scola B."/>
            <person name="Raoult D."/>
            <person name="Koonin E.V."/>
        </authorList>
    </citation>
    <scope>NUCLEOTIDE SEQUENCE [LARGE SCALE GENOMIC DNA]</scope>
    <source>
        <strain evidence="1 2">M10A</strain>
    </source>
</reference>
<name>L7RGY4_9VIRU</name>
<dbReference type="KEGG" id="vg:14446149"/>